<reference evidence="3 4" key="1">
    <citation type="submission" date="2023-03" db="EMBL/GenBank/DDBJ databases">
        <title>YIM 133296 draft genome.</title>
        <authorList>
            <person name="Xiong L."/>
        </authorList>
    </citation>
    <scope>NUCLEOTIDE SEQUENCE [LARGE SCALE GENOMIC DNA]</scope>
    <source>
        <strain evidence="3 4">YIM 133296</strain>
    </source>
</reference>
<keyword evidence="4" id="KW-1185">Reference proteome</keyword>
<dbReference type="Pfam" id="PF09990">
    <property type="entry name" value="DUF2231"/>
    <property type="match status" value="1"/>
</dbReference>
<protein>
    <recommendedName>
        <fullName evidence="2">DUF2231 domain-containing protein</fullName>
    </recommendedName>
</protein>
<keyword evidence="1" id="KW-0812">Transmembrane</keyword>
<feature type="transmembrane region" description="Helical" evidence="1">
    <location>
        <begin position="148"/>
        <end position="170"/>
    </location>
</feature>
<evidence type="ECO:0000313" key="3">
    <source>
        <dbReference type="EMBL" id="MDF8263680.1"/>
    </source>
</evidence>
<feature type="transmembrane region" description="Helical" evidence="1">
    <location>
        <begin position="94"/>
        <end position="114"/>
    </location>
</feature>
<comment type="caution">
    <text evidence="3">The sequence shown here is derived from an EMBL/GenBank/DDBJ whole genome shotgun (WGS) entry which is preliminary data.</text>
</comment>
<feature type="domain" description="DUF2231" evidence="2">
    <location>
        <begin position="7"/>
        <end position="182"/>
    </location>
</feature>
<sequence>MFDKAFGLPVHVLIVHAVVVLGPIAALLAIAYAVRPAWRLALRWPLVLTAPATGVASFVAAESGEKLEERVLSGGAGDSANARLIHDHTEAGDLMKIVGLVFMVVALAAVFWLLRPPARLPRVRDDATATGEGPTGEGATVVRQSGGVLSTIAAVLLVLVSLGTLYQVVITGHSGSKASWSEVTKS</sequence>
<proteinExistence type="predicted"/>
<feature type="transmembrane region" description="Helical" evidence="1">
    <location>
        <begin position="12"/>
        <end position="34"/>
    </location>
</feature>
<evidence type="ECO:0000259" key="2">
    <source>
        <dbReference type="Pfam" id="PF09990"/>
    </source>
</evidence>
<gene>
    <name evidence="3" type="ORF">P4R38_05420</name>
</gene>
<evidence type="ECO:0000313" key="4">
    <source>
        <dbReference type="Proteomes" id="UP001528912"/>
    </source>
</evidence>
<dbReference type="Proteomes" id="UP001528912">
    <property type="component" value="Unassembled WGS sequence"/>
</dbReference>
<evidence type="ECO:0000256" key="1">
    <source>
        <dbReference type="SAM" id="Phobius"/>
    </source>
</evidence>
<accession>A0ABT6C4L2</accession>
<keyword evidence="1" id="KW-1133">Transmembrane helix</keyword>
<keyword evidence="1" id="KW-0472">Membrane</keyword>
<dbReference type="RefSeq" id="WP_277191348.1">
    <property type="nucleotide sequence ID" value="NZ_JAROAV010000020.1"/>
</dbReference>
<name>A0ABT6C4L2_9MICO</name>
<dbReference type="InterPro" id="IPR019251">
    <property type="entry name" value="DUF2231_TM"/>
</dbReference>
<dbReference type="EMBL" id="JAROAV010000020">
    <property type="protein sequence ID" value="MDF8263680.1"/>
    <property type="molecule type" value="Genomic_DNA"/>
</dbReference>
<organism evidence="3 4">
    <name type="scientific">Luteipulveratus flavus</name>
    <dbReference type="NCBI Taxonomy" id="3031728"/>
    <lineage>
        <taxon>Bacteria</taxon>
        <taxon>Bacillati</taxon>
        <taxon>Actinomycetota</taxon>
        <taxon>Actinomycetes</taxon>
        <taxon>Micrococcales</taxon>
        <taxon>Dermacoccaceae</taxon>
        <taxon>Luteipulveratus</taxon>
    </lineage>
</organism>